<evidence type="ECO:0000256" key="5">
    <source>
        <dbReference type="ARBA" id="ARBA00022679"/>
    </source>
</evidence>
<dbReference type="UniPathway" id="UPA00031">
    <property type="reaction ID" value="UER00012"/>
</dbReference>
<comment type="caution">
    <text evidence="10">The sequence shown here is derived from an EMBL/GenBank/DDBJ whole genome shotgun (WGS) entry which is preliminary data.</text>
</comment>
<evidence type="ECO:0000313" key="11">
    <source>
        <dbReference type="Proteomes" id="UP000623269"/>
    </source>
</evidence>
<comment type="cofactor">
    <cofactor evidence="1 8">
        <name>pyridoxal 5'-phosphate</name>
        <dbReference type="ChEBI" id="CHEBI:597326"/>
    </cofactor>
</comment>
<keyword evidence="11" id="KW-1185">Reference proteome</keyword>
<dbReference type="InterPro" id="IPR005861">
    <property type="entry name" value="HisP_aminotrans"/>
</dbReference>
<evidence type="ECO:0000256" key="3">
    <source>
        <dbReference type="ARBA" id="ARBA00011738"/>
    </source>
</evidence>
<keyword evidence="8" id="KW-0028">Amino-acid biosynthesis</keyword>
<dbReference type="InterPro" id="IPR050106">
    <property type="entry name" value="HistidinolP_aminotransfase"/>
</dbReference>
<evidence type="ECO:0000256" key="2">
    <source>
        <dbReference type="ARBA" id="ARBA00005011"/>
    </source>
</evidence>
<comment type="similarity">
    <text evidence="8">Belongs to the class-II pyridoxal-phosphate-dependent aminotransferase family. Histidinol-phosphate aminotransferase subfamily.</text>
</comment>
<feature type="modified residue" description="N6-(pyridoxal phosphate)lysine" evidence="8">
    <location>
        <position position="209"/>
    </location>
</feature>
<dbReference type="InterPro" id="IPR015422">
    <property type="entry name" value="PyrdxlP-dep_Trfase_small"/>
</dbReference>
<evidence type="ECO:0000256" key="1">
    <source>
        <dbReference type="ARBA" id="ARBA00001933"/>
    </source>
</evidence>
<keyword evidence="6 8" id="KW-0663">Pyridoxal phosphate</keyword>
<dbReference type="Proteomes" id="UP000623269">
    <property type="component" value="Unassembled WGS sequence"/>
</dbReference>
<organism evidence="10 11">
    <name type="scientific">Mobilitalea sibirica</name>
    <dbReference type="NCBI Taxonomy" id="1462919"/>
    <lineage>
        <taxon>Bacteria</taxon>
        <taxon>Bacillati</taxon>
        <taxon>Bacillota</taxon>
        <taxon>Clostridia</taxon>
        <taxon>Lachnospirales</taxon>
        <taxon>Lachnospiraceae</taxon>
        <taxon>Mobilitalea</taxon>
    </lineage>
</organism>
<feature type="domain" description="Aminotransferase class I/classII large" evidence="9">
    <location>
        <begin position="23"/>
        <end position="344"/>
    </location>
</feature>
<dbReference type="Gene3D" id="3.40.640.10">
    <property type="entry name" value="Type I PLP-dependent aspartate aminotransferase-like (Major domain)"/>
    <property type="match status" value="1"/>
</dbReference>
<keyword evidence="8" id="KW-0368">Histidine biosynthesis</keyword>
<evidence type="ECO:0000313" key="10">
    <source>
        <dbReference type="EMBL" id="MBH1940353.1"/>
    </source>
</evidence>
<evidence type="ECO:0000256" key="4">
    <source>
        <dbReference type="ARBA" id="ARBA00022576"/>
    </source>
</evidence>
<dbReference type="GO" id="GO:0030170">
    <property type="term" value="F:pyridoxal phosphate binding"/>
    <property type="evidence" value="ECO:0007669"/>
    <property type="project" value="InterPro"/>
</dbReference>
<dbReference type="AlphaFoldDB" id="A0A8J7KZJ9"/>
<dbReference type="PANTHER" id="PTHR43643">
    <property type="entry name" value="HISTIDINOL-PHOSPHATE AMINOTRANSFERASE 2"/>
    <property type="match status" value="1"/>
</dbReference>
<dbReference type="Gene3D" id="3.90.1150.10">
    <property type="entry name" value="Aspartate Aminotransferase, domain 1"/>
    <property type="match status" value="1"/>
</dbReference>
<dbReference type="RefSeq" id="WP_197660578.1">
    <property type="nucleotide sequence ID" value="NZ_JAEAGR010000004.1"/>
</dbReference>
<dbReference type="PANTHER" id="PTHR43643:SF3">
    <property type="entry name" value="HISTIDINOL-PHOSPHATE AMINOTRANSFERASE"/>
    <property type="match status" value="1"/>
</dbReference>
<comment type="catalytic activity">
    <reaction evidence="7 8">
        <text>L-histidinol phosphate + 2-oxoglutarate = 3-(imidazol-4-yl)-2-oxopropyl phosphate + L-glutamate</text>
        <dbReference type="Rhea" id="RHEA:23744"/>
        <dbReference type="ChEBI" id="CHEBI:16810"/>
        <dbReference type="ChEBI" id="CHEBI:29985"/>
        <dbReference type="ChEBI" id="CHEBI:57766"/>
        <dbReference type="ChEBI" id="CHEBI:57980"/>
        <dbReference type="EC" id="2.6.1.9"/>
    </reaction>
</comment>
<comment type="subunit">
    <text evidence="3 8">Homodimer.</text>
</comment>
<dbReference type="InterPro" id="IPR015424">
    <property type="entry name" value="PyrdxlP-dep_Trfase"/>
</dbReference>
<dbReference type="EMBL" id="JAEAGR010000004">
    <property type="protein sequence ID" value="MBH1940353.1"/>
    <property type="molecule type" value="Genomic_DNA"/>
</dbReference>
<evidence type="ECO:0000256" key="7">
    <source>
        <dbReference type="ARBA" id="ARBA00047481"/>
    </source>
</evidence>
<evidence type="ECO:0000256" key="8">
    <source>
        <dbReference type="HAMAP-Rule" id="MF_01023"/>
    </source>
</evidence>
<evidence type="ECO:0000259" key="9">
    <source>
        <dbReference type="Pfam" id="PF00155"/>
    </source>
</evidence>
<accession>A0A8J7KZJ9</accession>
<dbReference type="SUPFAM" id="SSF53383">
    <property type="entry name" value="PLP-dependent transferases"/>
    <property type="match status" value="1"/>
</dbReference>
<gene>
    <name evidence="8" type="primary">hisC</name>
    <name evidence="10" type="ORF">I5677_05515</name>
</gene>
<dbReference type="CDD" id="cd00609">
    <property type="entry name" value="AAT_like"/>
    <property type="match status" value="1"/>
</dbReference>
<dbReference type="EC" id="2.6.1.9" evidence="8"/>
<dbReference type="NCBIfam" id="TIGR01141">
    <property type="entry name" value="hisC"/>
    <property type="match status" value="1"/>
</dbReference>
<protein>
    <recommendedName>
        <fullName evidence="8">Histidinol-phosphate aminotransferase</fullName>
        <ecNumber evidence="8">2.6.1.9</ecNumber>
    </recommendedName>
    <alternativeName>
        <fullName evidence="8">Imidazole acetol-phosphate transaminase</fullName>
    </alternativeName>
</protein>
<keyword evidence="5 8" id="KW-0808">Transferase</keyword>
<dbReference type="GO" id="GO:0000105">
    <property type="term" value="P:L-histidine biosynthetic process"/>
    <property type="evidence" value="ECO:0007669"/>
    <property type="project" value="UniProtKB-UniRule"/>
</dbReference>
<dbReference type="Pfam" id="PF00155">
    <property type="entry name" value="Aminotran_1_2"/>
    <property type="match status" value="1"/>
</dbReference>
<evidence type="ECO:0000256" key="6">
    <source>
        <dbReference type="ARBA" id="ARBA00022898"/>
    </source>
</evidence>
<dbReference type="InterPro" id="IPR004839">
    <property type="entry name" value="Aminotransferase_I/II_large"/>
</dbReference>
<reference evidence="10" key="1">
    <citation type="submission" date="2020-12" db="EMBL/GenBank/DDBJ databases">
        <title>M. sibirica DSM 26468T genome.</title>
        <authorList>
            <person name="Thieme N."/>
            <person name="Rettenmaier R."/>
            <person name="Zverlov V."/>
            <person name="Liebl W."/>
        </authorList>
    </citation>
    <scope>NUCLEOTIDE SEQUENCE</scope>
    <source>
        <strain evidence="10">DSM 26468</strain>
    </source>
</reference>
<comment type="pathway">
    <text evidence="2 8">Amino-acid biosynthesis; L-histidine biosynthesis; L-histidine from 5-phospho-alpha-D-ribose 1-diphosphate: step 7/9.</text>
</comment>
<dbReference type="InterPro" id="IPR001917">
    <property type="entry name" value="Aminotrans_II_pyridoxalP_BS"/>
</dbReference>
<dbReference type="PROSITE" id="PS00599">
    <property type="entry name" value="AA_TRANSFER_CLASS_2"/>
    <property type="match status" value="1"/>
</dbReference>
<dbReference type="InterPro" id="IPR015421">
    <property type="entry name" value="PyrdxlP-dep_Trfase_major"/>
</dbReference>
<proteinExistence type="inferred from homology"/>
<dbReference type="GO" id="GO:0004400">
    <property type="term" value="F:histidinol-phosphate transaminase activity"/>
    <property type="evidence" value="ECO:0007669"/>
    <property type="project" value="UniProtKB-UniRule"/>
</dbReference>
<sequence>MKPWEKNIKRVVPYVPGEQPNHKDMIKLNTNENPYPPAPGVKRALQNLDFDRLRLYPDPTIGLLVEELARFYQLEKDQVFVGVGSDDVLAMAFMAFFNSKKPVLFPDITYSFYPVWCDLFHIPYETIGLTDDFRIQKEDYYKENGGIIIANPNAPTGIYENLTTLEDILRHNQDVIVIIDEAYIDFAGRSALELINHYDNLIVVQTFSKSRSMAGMRIGYAMGNPKLIKALNDVKYSFNSYTMNTTSIIAGVEAVKDDEYFRECITKIISTREKTEEALISMGFHFPKSGANFIFASHPNMPAKEILNALREKHIYVRYFNLPRIDNYLRISIGTNEEMKQLIECLKELFIDSAK</sequence>
<keyword evidence="4 8" id="KW-0032">Aminotransferase</keyword>
<dbReference type="HAMAP" id="MF_01023">
    <property type="entry name" value="HisC_aminotrans_2"/>
    <property type="match status" value="1"/>
</dbReference>
<name>A0A8J7KZJ9_9FIRM</name>